<dbReference type="Proteomes" id="UP000499080">
    <property type="component" value="Unassembled WGS sequence"/>
</dbReference>
<protein>
    <submittedName>
        <fullName evidence="1">Uncharacterized protein</fullName>
    </submittedName>
</protein>
<comment type="caution">
    <text evidence="1">The sequence shown here is derived from an EMBL/GenBank/DDBJ whole genome shotgun (WGS) entry which is preliminary data.</text>
</comment>
<evidence type="ECO:0000313" key="2">
    <source>
        <dbReference type="Proteomes" id="UP000499080"/>
    </source>
</evidence>
<sequence length="144" mass="16542">LCCVLSHGRHYEYDDEKPPDKRAWSRFPGEYNNSLGFASARDSMCYLRDHDWTWVWHLEYRDMSCCRMCKQELAYPVGVVMVGLWVPPPVIVRTSFGRVAPWPGDALLGLSTRAIAATVTETHRAESAPDRGDLDMNYVVYLNR</sequence>
<dbReference type="AlphaFoldDB" id="A0A4Y2PNP7"/>
<keyword evidence="2" id="KW-1185">Reference proteome</keyword>
<gene>
    <name evidence="1" type="ORF">AVEN_260516_1</name>
</gene>
<evidence type="ECO:0000313" key="1">
    <source>
        <dbReference type="EMBL" id="GBN52170.1"/>
    </source>
</evidence>
<reference evidence="1 2" key="1">
    <citation type="journal article" date="2019" name="Sci. Rep.">
        <title>Orb-weaving spider Araneus ventricosus genome elucidates the spidroin gene catalogue.</title>
        <authorList>
            <person name="Kono N."/>
            <person name="Nakamura H."/>
            <person name="Ohtoshi R."/>
            <person name="Moran D.A.P."/>
            <person name="Shinohara A."/>
            <person name="Yoshida Y."/>
            <person name="Fujiwara M."/>
            <person name="Mori M."/>
            <person name="Tomita M."/>
            <person name="Arakawa K."/>
        </authorList>
    </citation>
    <scope>NUCLEOTIDE SEQUENCE [LARGE SCALE GENOMIC DNA]</scope>
</reference>
<organism evidence="1 2">
    <name type="scientific">Araneus ventricosus</name>
    <name type="common">Orbweaver spider</name>
    <name type="synonym">Epeira ventricosa</name>
    <dbReference type="NCBI Taxonomy" id="182803"/>
    <lineage>
        <taxon>Eukaryota</taxon>
        <taxon>Metazoa</taxon>
        <taxon>Ecdysozoa</taxon>
        <taxon>Arthropoda</taxon>
        <taxon>Chelicerata</taxon>
        <taxon>Arachnida</taxon>
        <taxon>Araneae</taxon>
        <taxon>Araneomorphae</taxon>
        <taxon>Entelegynae</taxon>
        <taxon>Araneoidea</taxon>
        <taxon>Araneidae</taxon>
        <taxon>Araneus</taxon>
    </lineage>
</organism>
<proteinExistence type="predicted"/>
<name>A0A4Y2PNP7_ARAVE</name>
<accession>A0A4Y2PNP7</accession>
<dbReference type="EMBL" id="BGPR01011618">
    <property type="protein sequence ID" value="GBN52170.1"/>
    <property type="molecule type" value="Genomic_DNA"/>
</dbReference>
<feature type="non-terminal residue" evidence="1">
    <location>
        <position position="1"/>
    </location>
</feature>